<gene>
    <name evidence="2" type="ordered locus">CENSYa_0798</name>
</gene>
<feature type="region of interest" description="Disordered" evidence="1">
    <location>
        <begin position="76"/>
        <end position="131"/>
    </location>
</feature>
<proteinExistence type="predicted"/>
<reference evidence="2 3" key="1">
    <citation type="journal article" date="2006" name="Proc. Natl. Acad. Sci. U.S.A.">
        <title>Genomic analysis of the uncultivated marine crenarchaeote Cenarchaeum symbiosum.</title>
        <authorList>
            <person name="Hallam S.J."/>
            <person name="Konstantinidis K.T."/>
            <person name="Putnam N."/>
            <person name="Schleper C."/>
            <person name="Watanabe Y."/>
            <person name="Sugahara J."/>
            <person name="Preston C."/>
            <person name="de la Torre J."/>
            <person name="Richardson P.M."/>
            <person name="DeLong E.F."/>
        </authorList>
    </citation>
    <scope>NUCLEOTIDE SEQUENCE [LARGE SCALE GENOMIC DNA]</scope>
    <source>
        <strain evidence="3">A</strain>
    </source>
</reference>
<evidence type="ECO:0000256" key="1">
    <source>
        <dbReference type="SAM" id="MobiDB-lite"/>
    </source>
</evidence>
<dbReference type="STRING" id="414004.CENSYa_0798"/>
<dbReference type="EnsemblBacteria" id="ABK77431">
    <property type="protein sequence ID" value="ABK77431"/>
    <property type="gene ID" value="CENSYa_0798"/>
</dbReference>
<evidence type="ECO:0000313" key="2">
    <source>
        <dbReference type="EMBL" id="ABK77431.1"/>
    </source>
</evidence>
<organism evidence="2 3">
    <name type="scientific">Cenarchaeum symbiosum (strain A)</name>
    <dbReference type="NCBI Taxonomy" id="414004"/>
    <lineage>
        <taxon>Archaea</taxon>
        <taxon>Nitrososphaerota</taxon>
        <taxon>Candidatus Cenarchaeales</taxon>
        <taxon>Candidatus Cenarchaeaceae</taxon>
        <taxon>Candidatus Cenarchaeum</taxon>
    </lineage>
</organism>
<name>A0RVR4_CENSY</name>
<protein>
    <submittedName>
        <fullName evidence="2">Uncharacterized protein</fullName>
    </submittedName>
</protein>
<sequence>MGWSIDPRFVRDGGPYQRSPHNILQVHHTIHLHGKGTRLAVGSLCGADCAGPGHRGAPSIPPPGAYLVRRFNRRIQKWPAKGRSPKTCPPSGPKDSDRVGQATGAGDVLDRCLRPRTGPRANSPCPPPGHG</sequence>
<dbReference type="KEGG" id="csy:CENSYa_0798"/>
<dbReference type="EMBL" id="DP000238">
    <property type="protein sequence ID" value="ABK77431.1"/>
    <property type="molecule type" value="Genomic_DNA"/>
</dbReference>
<dbReference type="HOGENOM" id="CLU_1922689_0_0_2"/>
<keyword evidence="3" id="KW-1185">Reference proteome</keyword>
<dbReference type="AlphaFoldDB" id="A0RVR4"/>
<evidence type="ECO:0000313" key="3">
    <source>
        <dbReference type="Proteomes" id="UP000000758"/>
    </source>
</evidence>
<accession>A0RVR4</accession>
<dbReference type="Proteomes" id="UP000000758">
    <property type="component" value="Chromosome"/>
</dbReference>